<dbReference type="KEGG" id="ahel:Q31a_59010"/>
<evidence type="ECO:0000259" key="1">
    <source>
        <dbReference type="Pfam" id="PF13401"/>
    </source>
</evidence>
<dbReference type="SUPFAM" id="SSF52540">
    <property type="entry name" value="P-loop containing nucleoside triphosphate hydrolases"/>
    <property type="match status" value="1"/>
</dbReference>
<sequence>MYEEHWKLTERPFENRTENQFYYPAETHQAALLKLHYAIENRRSAALLCGPGGMGKSLVINSLRRQLGEQFRPICHIVFPAMSSDQLIRYIVEQVDPGQSEGIRETSSDLARFERFLQGSLDAQRHPVIVVDEAHLLEQHDLLEPLRLMLNLAATEAVGEAAWTLVLVGQPTLLSHVERYHALDERLAVKCMLNRLLPEETTAYIQHRVRCAGANAEEIFDEPALERIHTLTQGIPRRINRLCDLALMVGYAEDRTILSAETIDSVHGDLAAPTIV</sequence>
<organism evidence="2 3">
    <name type="scientific">Aureliella helgolandensis</name>
    <dbReference type="NCBI Taxonomy" id="2527968"/>
    <lineage>
        <taxon>Bacteria</taxon>
        <taxon>Pseudomonadati</taxon>
        <taxon>Planctomycetota</taxon>
        <taxon>Planctomycetia</taxon>
        <taxon>Pirellulales</taxon>
        <taxon>Pirellulaceae</taxon>
        <taxon>Aureliella</taxon>
    </lineage>
</organism>
<gene>
    <name evidence="2" type="ORF">Q31a_59010</name>
</gene>
<dbReference type="OrthoDB" id="9783370at2"/>
<dbReference type="PANTHER" id="PTHR35894:SF1">
    <property type="entry name" value="PHOSPHORIBULOKINASE _ URIDINE KINASE FAMILY"/>
    <property type="match status" value="1"/>
</dbReference>
<dbReference type="InterPro" id="IPR052026">
    <property type="entry name" value="ExeA_AAA_ATPase_DNA-bind"/>
</dbReference>
<accession>A0A518GFY8</accession>
<dbReference type="RefSeq" id="WP_145085021.1">
    <property type="nucleotide sequence ID" value="NZ_CP036298.1"/>
</dbReference>
<dbReference type="InterPro" id="IPR027417">
    <property type="entry name" value="P-loop_NTPase"/>
</dbReference>
<dbReference type="Pfam" id="PF13401">
    <property type="entry name" value="AAA_22"/>
    <property type="match status" value="1"/>
</dbReference>
<protein>
    <recommendedName>
        <fullName evidence="1">ORC1/DEAH AAA+ ATPase domain-containing protein</fullName>
    </recommendedName>
</protein>
<dbReference type="Gene3D" id="3.40.50.300">
    <property type="entry name" value="P-loop containing nucleotide triphosphate hydrolases"/>
    <property type="match status" value="1"/>
</dbReference>
<name>A0A518GFY8_9BACT</name>
<evidence type="ECO:0000313" key="2">
    <source>
        <dbReference type="EMBL" id="QDV27512.1"/>
    </source>
</evidence>
<dbReference type="AlphaFoldDB" id="A0A518GFY8"/>
<dbReference type="Proteomes" id="UP000318017">
    <property type="component" value="Chromosome"/>
</dbReference>
<dbReference type="GO" id="GO:0016887">
    <property type="term" value="F:ATP hydrolysis activity"/>
    <property type="evidence" value="ECO:0007669"/>
    <property type="project" value="InterPro"/>
</dbReference>
<reference evidence="2 3" key="1">
    <citation type="submission" date="2019-02" db="EMBL/GenBank/DDBJ databases">
        <title>Deep-cultivation of Planctomycetes and their phenomic and genomic characterization uncovers novel biology.</title>
        <authorList>
            <person name="Wiegand S."/>
            <person name="Jogler M."/>
            <person name="Boedeker C."/>
            <person name="Pinto D."/>
            <person name="Vollmers J."/>
            <person name="Rivas-Marin E."/>
            <person name="Kohn T."/>
            <person name="Peeters S.H."/>
            <person name="Heuer A."/>
            <person name="Rast P."/>
            <person name="Oberbeckmann S."/>
            <person name="Bunk B."/>
            <person name="Jeske O."/>
            <person name="Meyerdierks A."/>
            <person name="Storesund J.E."/>
            <person name="Kallscheuer N."/>
            <person name="Luecker S."/>
            <person name="Lage O.M."/>
            <person name="Pohl T."/>
            <person name="Merkel B.J."/>
            <person name="Hornburger P."/>
            <person name="Mueller R.-W."/>
            <person name="Bruemmer F."/>
            <person name="Labrenz M."/>
            <person name="Spormann A.M."/>
            <person name="Op den Camp H."/>
            <person name="Overmann J."/>
            <person name="Amann R."/>
            <person name="Jetten M.S.M."/>
            <person name="Mascher T."/>
            <person name="Medema M.H."/>
            <person name="Devos D.P."/>
            <person name="Kaster A.-K."/>
            <person name="Ovreas L."/>
            <person name="Rohde M."/>
            <person name="Galperin M.Y."/>
            <person name="Jogler C."/>
        </authorList>
    </citation>
    <scope>NUCLEOTIDE SEQUENCE [LARGE SCALE GENOMIC DNA]</scope>
    <source>
        <strain evidence="2 3">Q31a</strain>
    </source>
</reference>
<feature type="domain" description="ORC1/DEAH AAA+ ATPase" evidence="1">
    <location>
        <begin position="42"/>
        <end position="173"/>
    </location>
</feature>
<dbReference type="EMBL" id="CP036298">
    <property type="protein sequence ID" value="QDV27512.1"/>
    <property type="molecule type" value="Genomic_DNA"/>
</dbReference>
<dbReference type="InterPro" id="IPR049945">
    <property type="entry name" value="AAA_22"/>
</dbReference>
<proteinExistence type="predicted"/>
<evidence type="ECO:0000313" key="3">
    <source>
        <dbReference type="Proteomes" id="UP000318017"/>
    </source>
</evidence>
<dbReference type="PANTHER" id="PTHR35894">
    <property type="entry name" value="GENERAL SECRETION PATHWAY PROTEIN A-RELATED"/>
    <property type="match status" value="1"/>
</dbReference>
<keyword evidence="3" id="KW-1185">Reference proteome</keyword>